<evidence type="ECO:0000259" key="6">
    <source>
        <dbReference type="Pfam" id="PF01593"/>
    </source>
</evidence>
<evidence type="ECO:0000256" key="2">
    <source>
        <dbReference type="ARBA" id="ARBA00005995"/>
    </source>
</evidence>
<keyword evidence="5" id="KW-0285">Flavoprotein</keyword>
<dbReference type="Gene3D" id="1.10.405.10">
    <property type="entry name" value="Guanine Nucleotide Dissociation Inhibitor, domain 1"/>
    <property type="match status" value="1"/>
</dbReference>
<accession>A0ABR3YDE6</accession>
<evidence type="ECO:0000256" key="5">
    <source>
        <dbReference type="RuleBase" id="RU362067"/>
    </source>
</evidence>
<protein>
    <recommendedName>
        <fullName evidence="5">Amine oxidase</fullName>
        <ecNumber evidence="5">1.4.3.-</ecNumber>
    </recommendedName>
</protein>
<evidence type="ECO:0000256" key="1">
    <source>
        <dbReference type="ARBA" id="ARBA00001974"/>
    </source>
</evidence>
<dbReference type="InterPro" id="IPR036188">
    <property type="entry name" value="FAD/NAD-bd_sf"/>
</dbReference>
<dbReference type="Gene3D" id="3.50.50.60">
    <property type="entry name" value="FAD/NAD(P)-binding domain"/>
    <property type="match status" value="1"/>
</dbReference>
<dbReference type="Gene3D" id="3.90.660.10">
    <property type="match status" value="1"/>
</dbReference>
<gene>
    <name evidence="7" type="ORF">Plec18167_001328</name>
</gene>
<sequence>MALPMRTTESVSGSGSAALTAAATNVLHVSGQPCSPVSGEVPADYDSQVLLSLVNLHQALLAAGSSVAGIVRLTLYIVNYNSQRQQHERHLRRFLRSHTPIITPVSVDRLDGLEWQFLVNAEAASSLAISRPVSVTEHKLWDVIIIGAGLCGLTAADQLTRNGLSCLVLEARDRVGGRTWSIPVSDGKGVVDLGASWMNDTNQSKVSHLVKHFGLEFVVQNTTGNCLTQDKASNNHVFEYGGLPFDVETQRHLGQLRDIIEADCQQLDTADPRNPIYDSMTFLAYLHSKNASETAIESASIWTRAMLGQEPHDVSALYFLHHCKAGGGIIQMRSDRSGGGQYLRVRQGTQAISTALAASVPAGNILFSSPVTEIDQSTPERVVVQIPGRAFQASKVISTVPSPVLRTINFNPPLPERKKLLVDSYTYGYFTKAMLIFKNPFWVEKGFCGLAQSFTGPASIIRDCSSPTDDLWVLTCFLCGDTGRTWSHQDESSRIESLLEQVGHLYGDEDRVRREYITTAWQDWSAESYSGFGCPCPSLPPGVLSAAGDVLRSPFRNVHFSGTETSVEWKGFMEGAVRSGELAATEVSRQLIQV</sequence>
<comment type="similarity">
    <text evidence="2 5">Belongs to the flavin monoamine oxidase family.</text>
</comment>
<dbReference type="EMBL" id="JAVDPF010000002">
    <property type="protein sequence ID" value="KAL1885832.1"/>
    <property type="molecule type" value="Genomic_DNA"/>
</dbReference>
<dbReference type="PRINTS" id="PR00757">
    <property type="entry name" value="AMINEOXDASEF"/>
</dbReference>
<evidence type="ECO:0000313" key="7">
    <source>
        <dbReference type="EMBL" id="KAL1885832.1"/>
    </source>
</evidence>
<reference evidence="7 8" key="1">
    <citation type="journal article" date="2024" name="IMA Fungus">
        <title>IMA Genome - F19 : A genome assembly and annotation guide to empower mycologists, including annotated draft genome sequences of Ceratocystis pirilliformis, Diaporthe australafricana, Fusarium ophioides, Paecilomyces lecythidis, and Sporothrix stenoceras.</title>
        <authorList>
            <person name="Aylward J."/>
            <person name="Wilson A.M."/>
            <person name="Visagie C.M."/>
            <person name="Spraker J."/>
            <person name="Barnes I."/>
            <person name="Buitendag C."/>
            <person name="Ceriani C."/>
            <person name="Del Mar Angel L."/>
            <person name="du Plessis D."/>
            <person name="Fuchs T."/>
            <person name="Gasser K."/>
            <person name="Kramer D."/>
            <person name="Li W."/>
            <person name="Munsamy K."/>
            <person name="Piso A."/>
            <person name="Price J.L."/>
            <person name="Sonnekus B."/>
            <person name="Thomas C."/>
            <person name="van der Nest A."/>
            <person name="van Dijk A."/>
            <person name="van Heerden A."/>
            <person name="van Vuuren N."/>
            <person name="Yilmaz N."/>
            <person name="Duong T.A."/>
            <person name="van der Merwe N.A."/>
            <person name="Wingfield M.J."/>
            <person name="Wingfield B.D."/>
        </authorList>
    </citation>
    <scope>NUCLEOTIDE SEQUENCE [LARGE SCALE GENOMIC DNA]</scope>
    <source>
        <strain evidence="7 8">CMW 18167</strain>
    </source>
</reference>
<keyword evidence="8" id="KW-1185">Reference proteome</keyword>
<dbReference type="InterPro" id="IPR001613">
    <property type="entry name" value="Flavin_amine_oxidase"/>
</dbReference>
<comment type="caution">
    <text evidence="7">The sequence shown here is derived from an EMBL/GenBank/DDBJ whole genome shotgun (WGS) entry which is preliminary data.</text>
</comment>
<keyword evidence="5" id="KW-0274">FAD</keyword>
<organism evidence="7 8">
    <name type="scientific">Paecilomyces lecythidis</name>
    <dbReference type="NCBI Taxonomy" id="3004212"/>
    <lineage>
        <taxon>Eukaryota</taxon>
        <taxon>Fungi</taxon>
        <taxon>Dikarya</taxon>
        <taxon>Ascomycota</taxon>
        <taxon>Pezizomycotina</taxon>
        <taxon>Eurotiomycetes</taxon>
        <taxon>Eurotiomycetidae</taxon>
        <taxon>Eurotiales</taxon>
        <taxon>Thermoascaceae</taxon>
        <taxon>Paecilomyces</taxon>
    </lineage>
</organism>
<dbReference type="Pfam" id="PF01042">
    <property type="entry name" value="Ribonuc_L-PSP"/>
    <property type="match status" value="1"/>
</dbReference>
<keyword evidence="3 5" id="KW-0560">Oxidoreductase</keyword>
<dbReference type="SUPFAM" id="SSF54373">
    <property type="entry name" value="FAD-linked reductases, C-terminal domain"/>
    <property type="match status" value="1"/>
</dbReference>
<dbReference type="InterPro" id="IPR035959">
    <property type="entry name" value="RutC-like_sf"/>
</dbReference>
<dbReference type="Gene3D" id="3.30.1330.40">
    <property type="entry name" value="RutC-like"/>
    <property type="match status" value="1"/>
</dbReference>
<dbReference type="CDD" id="cd00448">
    <property type="entry name" value="YjgF_YER057c_UK114_family"/>
    <property type="match status" value="1"/>
</dbReference>
<feature type="domain" description="Amine oxidase" evidence="6">
    <location>
        <begin position="150"/>
        <end position="587"/>
    </location>
</feature>
<dbReference type="SUPFAM" id="SSF51905">
    <property type="entry name" value="FAD/NAD(P)-binding domain"/>
    <property type="match status" value="1"/>
</dbReference>
<dbReference type="InterPro" id="IPR050703">
    <property type="entry name" value="Flavin_MAO"/>
</dbReference>
<comment type="catalytic activity">
    <reaction evidence="4">
        <text>a secondary aliphatic amine + O2 + H2O = a primary amine + an aldehyde + H2O2</text>
        <dbReference type="Rhea" id="RHEA:26414"/>
        <dbReference type="ChEBI" id="CHEBI:15377"/>
        <dbReference type="ChEBI" id="CHEBI:15379"/>
        <dbReference type="ChEBI" id="CHEBI:16240"/>
        <dbReference type="ChEBI" id="CHEBI:17478"/>
        <dbReference type="ChEBI" id="CHEBI:58855"/>
        <dbReference type="ChEBI" id="CHEBI:65296"/>
        <dbReference type="EC" id="1.4.3.4"/>
    </reaction>
</comment>
<evidence type="ECO:0000256" key="4">
    <source>
        <dbReference type="ARBA" id="ARBA00048448"/>
    </source>
</evidence>
<name>A0ABR3YDE6_9EURO</name>
<dbReference type="Pfam" id="PF01593">
    <property type="entry name" value="Amino_oxidase"/>
    <property type="match status" value="1"/>
</dbReference>
<dbReference type="InterPro" id="IPR006175">
    <property type="entry name" value="YjgF/YER057c/UK114"/>
</dbReference>
<dbReference type="EC" id="1.4.3.-" evidence="5"/>
<comment type="cofactor">
    <cofactor evidence="1 5">
        <name>FAD</name>
        <dbReference type="ChEBI" id="CHEBI:57692"/>
    </cofactor>
</comment>
<evidence type="ECO:0000256" key="3">
    <source>
        <dbReference type="ARBA" id="ARBA00023002"/>
    </source>
</evidence>
<dbReference type="SUPFAM" id="SSF55298">
    <property type="entry name" value="YjgF-like"/>
    <property type="match status" value="1"/>
</dbReference>
<dbReference type="InterPro" id="IPR002937">
    <property type="entry name" value="Amino_oxidase"/>
</dbReference>
<dbReference type="PANTHER" id="PTHR43563">
    <property type="entry name" value="AMINE OXIDASE"/>
    <property type="match status" value="1"/>
</dbReference>
<dbReference type="Proteomes" id="UP001583193">
    <property type="component" value="Unassembled WGS sequence"/>
</dbReference>
<dbReference type="PANTHER" id="PTHR43563:SF14">
    <property type="entry name" value="AMINE OXIDASE"/>
    <property type="match status" value="1"/>
</dbReference>
<proteinExistence type="inferred from homology"/>
<evidence type="ECO:0000313" key="8">
    <source>
        <dbReference type="Proteomes" id="UP001583193"/>
    </source>
</evidence>